<dbReference type="SUPFAM" id="SSF47384">
    <property type="entry name" value="Homodimeric domain of signal transducing histidine kinase"/>
    <property type="match status" value="1"/>
</dbReference>
<dbReference type="SMART" id="SM01079">
    <property type="entry name" value="CHASE"/>
    <property type="match status" value="1"/>
</dbReference>
<protein>
    <recommendedName>
        <fullName evidence="3">histidine kinase</fullName>
        <ecNumber evidence="3">2.7.13.3</ecNumber>
    </recommendedName>
</protein>
<dbReference type="InterPro" id="IPR036890">
    <property type="entry name" value="HATPase_C_sf"/>
</dbReference>
<evidence type="ECO:0000256" key="2">
    <source>
        <dbReference type="ARBA" id="ARBA00004370"/>
    </source>
</evidence>
<dbReference type="CDD" id="cd00082">
    <property type="entry name" value="HisKA"/>
    <property type="match status" value="1"/>
</dbReference>
<dbReference type="GO" id="GO:0016020">
    <property type="term" value="C:membrane"/>
    <property type="evidence" value="ECO:0007669"/>
    <property type="project" value="UniProtKB-SubCell"/>
</dbReference>
<keyword evidence="8 11" id="KW-1133">Transmembrane helix</keyword>
<dbReference type="Gene3D" id="1.10.287.130">
    <property type="match status" value="1"/>
</dbReference>
<evidence type="ECO:0000259" key="12">
    <source>
        <dbReference type="PROSITE" id="PS50109"/>
    </source>
</evidence>
<dbReference type="PROSITE" id="PS50839">
    <property type="entry name" value="CHASE"/>
    <property type="match status" value="1"/>
</dbReference>
<evidence type="ECO:0000313" key="15">
    <source>
        <dbReference type="EMBL" id="AIC14342.1"/>
    </source>
</evidence>
<dbReference type="PROSITE" id="PS50885">
    <property type="entry name" value="HAMP"/>
    <property type="match status" value="1"/>
</dbReference>
<keyword evidence="9" id="KW-0902">Two-component regulatory system</keyword>
<evidence type="ECO:0000256" key="5">
    <source>
        <dbReference type="ARBA" id="ARBA00022679"/>
    </source>
</evidence>
<dbReference type="InterPro" id="IPR003594">
    <property type="entry name" value="HATPase_dom"/>
</dbReference>
<proteinExistence type="predicted"/>
<dbReference type="CDD" id="cd06225">
    <property type="entry name" value="HAMP"/>
    <property type="match status" value="1"/>
</dbReference>
<keyword evidence="10 11" id="KW-0472">Membrane</keyword>
<keyword evidence="5 15" id="KW-0808">Transferase</keyword>
<dbReference type="Gene3D" id="3.30.565.10">
    <property type="entry name" value="Histidine kinase-like ATPase, C-terminal domain"/>
    <property type="match status" value="1"/>
</dbReference>
<keyword evidence="16" id="KW-1185">Reference proteome</keyword>
<dbReference type="PANTHER" id="PTHR43711:SF31">
    <property type="entry name" value="HISTIDINE KINASE"/>
    <property type="match status" value="1"/>
</dbReference>
<comment type="subcellular location">
    <subcellularLocation>
        <location evidence="2">Membrane</location>
    </subcellularLocation>
</comment>
<dbReference type="PROSITE" id="PS50109">
    <property type="entry name" value="HIS_KIN"/>
    <property type="match status" value="1"/>
</dbReference>
<evidence type="ECO:0000256" key="7">
    <source>
        <dbReference type="ARBA" id="ARBA00022777"/>
    </source>
</evidence>
<dbReference type="SMART" id="SM00387">
    <property type="entry name" value="HATPase_c"/>
    <property type="match status" value="1"/>
</dbReference>
<keyword evidence="4" id="KW-0597">Phosphoprotein</keyword>
<dbReference type="EMBL" id="CP007536">
    <property type="protein sequence ID" value="AIC14342.1"/>
    <property type="molecule type" value="Genomic_DNA"/>
</dbReference>
<dbReference type="PRINTS" id="PR00344">
    <property type="entry name" value="BCTRLSENSOR"/>
</dbReference>
<dbReference type="SMART" id="SM00388">
    <property type="entry name" value="HisKA"/>
    <property type="match status" value="1"/>
</dbReference>
<name>A0A060HME2_9ARCH</name>
<dbReference type="GeneID" id="74945422"/>
<feature type="domain" description="HAMP" evidence="14">
    <location>
        <begin position="338"/>
        <end position="385"/>
    </location>
</feature>
<evidence type="ECO:0000313" key="16">
    <source>
        <dbReference type="Proteomes" id="UP000027093"/>
    </source>
</evidence>
<dbReference type="Pfam" id="PF03924">
    <property type="entry name" value="CHASE"/>
    <property type="match status" value="1"/>
</dbReference>
<dbReference type="InterPro" id="IPR050736">
    <property type="entry name" value="Sensor_HK_Regulatory"/>
</dbReference>
<evidence type="ECO:0000256" key="8">
    <source>
        <dbReference type="ARBA" id="ARBA00022989"/>
    </source>
</evidence>
<feature type="domain" description="Histidine kinase" evidence="12">
    <location>
        <begin position="407"/>
        <end position="630"/>
    </location>
</feature>
<dbReference type="Pfam" id="PF02518">
    <property type="entry name" value="HATPase_c"/>
    <property type="match status" value="1"/>
</dbReference>
<evidence type="ECO:0000259" key="14">
    <source>
        <dbReference type="PROSITE" id="PS50885"/>
    </source>
</evidence>
<evidence type="ECO:0000256" key="10">
    <source>
        <dbReference type="ARBA" id="ARBA00023136"/>
    </source>
</evidence>
<keyword evidence="7 15" id="KW-0418">Kinase</keyword>
<evidence type="ECO:0000256" key="1">
    <source>
        <dbReference type="ARBA" id="ARBA00000085"/>
    </source>
</evidence>
<feature type="transmembrane region" description="Helical" evidence="11">
    <location>
        <begin position="306"/>
        <end position="327"/>
    </location>
</feature>
<dbReference type="InterPro" id="IPR004358">
    <property type="entry name" value="Sig_transdc_His_kin-like_C"/>
</dbReference>
<sequence length="635" mass="70238">MRRDGLSIPFAALAVAVAITIFAWYTVTVFVNDLEQARFDDEVLATVFSINNRMQEYEQVLFGGKGLFASSQQVERAEWKAFVDNQMIPHRFPGVQGIGFIERVPAGELASHVASMRSEGFADYAVQPESQKQEYYPVVFIEPFDARNRQALGFDVSSEQVRNAAISRALESGQTTITGKITLITETEADMQRGFLMLVPVYENGMPAGTPDERRESIRGFVYAPFRMNDLMNGIMSLTARDITFSVYDGQPASESLMFDLAAVTGTKEGEIDGSLEKTVIMDIGGRQWTLEFAALDSIHSGFNLFIPYVVLAVGFALSGVLFYVMYSASRLREETAELAWAAEEIARGNLDVRLDAGLLGSQDRVGSLARVFDEMRKSVKAGTDDLKKMNEDLVRIDKMKEEFSSMVSHELKSPLTPIKFGADALLDPESAGNLTEDQKGYARMVMRNATKMENLINDLMDSYKLDIDKLTFVMTENDIGQMVSQCVADLAPYAKDKAIKLEADVKASGTILCDRKRIDQVIANLVKNSVDFVPESGGRITVRAQDAGNKEDEVVFSVEDNGIGIPADKVDKLFEKFYQIDTSAKRKFGGSGLGLPISKGIVEAHGGRIWADREYKGGAAIRFALPRKRSLQKP</sequence>
<dbReference type="InterPro" id="IPR036097">
    <property type="entry name" value="HisK_dim/P_sf"/>
</dbReference>
<dbReference type="Gene3D" id="3.30.450.350">
    <property type="entry name" value="CHASE domain"/>
    <property type="match status" value="1"/>
</dbReference>
<dbReference type="InterPro" id="IPR005467">
    <property type="entry name" value="His_kinase_dom"/>
</dbReference>
<gene>
    <name evidence="15" type="ORF">NVIE_001570</name>
</gene>
<dbReference type="InterPro" id="IPR003661">
    <property type="entry name" value="HisK_dim/P_dom"/>
</dbReference>
<evidence type="ECO:0000256" key="4">
    <source>
        <dbReference type="ARBA" id="ARBA00022553"/>
    </source>
</evidence>
<organism evidence="15 16">
    <name type="scientific">Nitrososphaera viennensis EN76</name>
    <dbReference type="NCBI Taxonomy" id="926571"/>
    <lineage>
        <taxon>Archaea</taxon>
        <taxon>Nitrososphaerota</taxon>
        <taxon>Nitrososphaeria</taxon>
        <taxon>Nitrososphaerales</taxon>
        <taxon>Nitrososphaeraceae</taxon>
        <taxon>Nitrososphaera</taxon>
    </lineage>
</organism>
<evidence type="ECO:0000256" key="6">
    <source>
        <dbReference type="ARBA" id="ARBA00022692"/>
    </source>
</evidence>
<accession>A0A060HME2</accession>
<dbReference type="InterPro" id="IPR042240">
    <property type="entry name" value="CHASE_sf"/>
</dbReference>
<dbReference type="Proteomes" id="UP000027093">
    <property type="component" value="Chromosome"/>
</dbReference>
<comment type="catalytic activity">
    <reaction evidence="1">
        <text>ATP + protein L-histidine = ADP + protein N-phospho-L-histidine.</text>
        <dbReference type="EC" id="2.7.13.3"/>
    </reaction>
</comment>
<dbReference type="Gene3D" id="6.10.340.10">
    <property type="match status" value="1"/>
</dbReference>
<evidence type="ECO:0000256" key="3">
    <source>
        <dbReference type="ARBA" id="ARBA00012438"/>
    </source>
</evidence>
<dbReference type="RefSeq" id="WP_075053576.1">
    <property type="nucleotide sequence ID" value="NZ_CP007536.1"/>
</dbReference>
<dbReference type="FunFam" id="3.30.565.10:FF:000006">
    <property type="entry name" value="Sensor histidine kinase WalK"/>
    <property type="match status" value="1"/>
</dbReference>
<dbReference type="KEGG" id="nvn:NVIE_001570"/>
<dbReference type="AlphaFoldDB" id="A0A060HME2"/>
<dbReference type="Pfam" id="PF00512">
    <property type="entry name" value="HisKA"/>
    <property type="match status" value="1"/>
</dbReference>
<dbReference type="InterPro" id="IPR006189">
    <property type="entry name" value="CHASE_dom"/>
</dbReference>
<dbReference type="HOGENOM" id="CLU_000445_114_62_2"/>
<feature type="transmembrane region" description="Helical" evidence="11">
    <location>
        <begin position="7"/>
        <end position="27"/>
    </location>
</feature>
<dbReference type="STRING" id="926571.NVIE_001570"/>
<evidence type="ECO:0000256" key="11">
    <source>
        <dbReference type="SAM" id="Phobius"/>
    </source>
</evidence>
<keyword evidence="6 11" id="KW-0812">Transmembrane</keyword>
<reference evidence="15 16" key="1">
    <citation type="journal article" date="2014" name="Int. J. Syst. Evol. Microbiol.">
        <title>Nitrososphaera viennensis gen. nov., sp. nov., an aerobic and mesophilic, ammonia-oxidizing archaeon from soil and a member of the archaeal phylum Thaumarchaeota.</title>
        <authorList>
            <person name="Stieglmeier M."/>
            <person name="Klingl A."/>
            <person name="Alves R.J."/>
            <person name="Rittmann S.K."/>
            <person name="Melcher M."/>
            <person name="Leisch N."/>
            <person name="Schleper C."/>
        </authorList>
    </citation>
    <scope>NUCLEOTIDE SEQUENCE [LARGE SCALE GENOMIC DNA]</scope>
    <source>
        <strain evidence="15">EN76</strain>
    </source>
</reference>
<feature type="domain" description="CHASE" evidence="13">
    <location>
        <begin position="70"/>
        <end position="292"/>
    </location>
</feature>
<dbReference type="GO" id="GO:0000155">
    <property type="term" value="F:phosphorelay sensor kinase activity"/>
    <property type="evidence" value="ECO:0007669"/>
    <property type="project" value="InterPro"/>
</dbReference>
<evidence type="ECO:0000256" key="9">
    <source>
        <dbReference type="ARBA" id="ARBA00023012"/>
    </source>
</evidence>
<evidence type="ECO:0000259" key="13">
    <source>
        <dbReference type="PROSITE" id="PS50839"/>
    </source>
</evidence>
<dbReference type="EC" id="2.7.13.3" evidence="3"/>
<dbReference type="InterPro" id="IPR003660">
    <property type="entry name" value="HAMP_dom"/>
</dbReference>
<dbReference type="SUPFAM" id="SSF55874">
    <property type="entry name" value="ATPase domain of HSP90 chaperone/DNA topoisomerase II/histidine kinase"/>
    <property type="match status" value="1"/>
</dbReference>
<dbReference type="OrthoDB" id="342253at2157"/>
<dbReference type="PANTHER" id="PTHR43711">
    <property type="entry name" value="TWO-COMPONENT HISTIDINE KINASE"/>
    <property type="match status" value="1"/>
</dbReference>